<dbReference type="InterPro" id="IPR016117">
    <property type="entry name" value="ArgJ-like_dom_sf"/>
</dbReference>
<evidence type="ECO:0000313" key="2">
    <source>
        <dbReference type="EMBL" id="MBB6522222.1"/>
    </source>
</evidence>
<comment type="similarity">
    <text evidence="1">Belongs to the peptidase S58 family.</text>
</comment>
<dbReference type="Proteomes" id="UP000528457">
    <property type="component" value="Unassembled WGS sequence"/>
</dbReference>
<dbReference type="GO" id="GO:0004177">
    <property type="term" value="F:aminopeptidase activity"/>
    <property type="evidence" value="ECO:0007669"/>
    <property type="project" value="UniProtKB-KW"/>
</dbReference>
<sequence>MRFAHAMPILMVATAQAEVNPQADLTMKINAPAERTLTFDWPILRVGTGEYPAGPTGVTVFHFDKKVSVAVDSRGGGPGTVNAPYMELGYDMAELDSIVFAGGSWYGLEATTAVASALKDDGLRDGDAFAEVPNIAMSVGSIIFDFGGRRLNEIYPDKRLAQAAFRAAKTGQFPLGAQGAGRSAISGGLFGCHAHSGQGGAYAQYGDVKIATFTVVNALGVINDRDGNVVACYGDKDWPEPLKTKDLLHKWVSGAWPENDFAKKNTTISLVVTNQALDPAELKRLAVQVHTSMGRALQPFGTIYDGDVLYAVSTQELEKSDMAPVNLGVAASELMWDAILSAVPEQPQRQAKSGQAIPSKLRKDIQGEYQFGPGHRLKISQKGERLFATASGEKSIYAFDPGKDTELFMTANGRLTVPGRYPLVLALENQQLIINPGPWQQVATKQP</sequence>
<dbReference type="Pfam" id="PF03576">
    <property type="entry name" value="Peptidase_S58"/>
    <property type="match status" value="1"/>
</dbReference>
<evidence type="ECO:0000313" key="3">
    <source>
        <dbReference type="Proteomes" id="UP000528457"/>
    </source>
</evidence>
<keyword evidence="3" id="KW-1185">Reference proteome</keyword>
<name>A0A7X0JTZ1_9GAMM</name>
<organism evidence="2 3">
    <name type="scientific">Pseudoteredinibacter isoporae</name>
    <dbReference type="NCBI Taxonomy" id="570281"/>
    <lineage>
        <taxon>Bacteria</taxon>
        <taxon>Pseudomonadati</taxon>
        <taxon>Pseudomonadota</taxon>
        <taxon>Gammaproteobacteria</taxon>
        <taxon>Cellvibrionales</taxon>
        <taxon>Cellvibrionaceae</taxon>
        <taxon>Pseudoteredinibacter</taxon>
    </lineage>
</organism>
<gene>
    <name evidence="2" type="ORF">HNR48_002507</name>
</gene>
<reference evidence="2 3" key="1">
    <citation type="submission" date="2020-08" db="EMBL/GenBank/DDBJ databases">
        <title>Genomic Encyclopedia of Type Strains, Phase IV (KMG-IV): sequencing the most valuable type-strain genomes for metagenomic binning, comparative biology and taxonomic classification.</title>
        <authorList>
            <person name="Goeker M."/>
        </authorList>
    </citation>
    <scope>NUCLEOTIDE SEQUENCE [LARGE SCALE GENOMIC DNA]</scope>
    <source>
        <strain evidence="2 3">DSM 22368</strain>
    </source>
</reference>
<dbReference type="RefSeq" id="WP_166846435.1">
    <property type="nucleotide sequence ID" value="NZ_JAAONY010000002.1"/>
</dbReference>
<evidence type="ECO:0000256" key="1">
    <source>
        <dbReference type="ARBA" id="ARBA00007068"/>
    </source>
</evidence>
<dbReference type="EMBL" id="JACHHT010000002">
    <property type="protein sequence ID" value="MBB6522222.1"/>
    <property type="molecule type" value="Genomic_DNA"/>
</dbReference>
<dbReference type="AlphaFoldDB" id="A0A7X0JTZ1"/>
<dbReference type="PANTHER" id="PTHR36512:SF3">
    <property type="entry name" value="BLR5678 PROTEIN"/>
    <property type="match status" value="1"/>
</dbReference>
<dbReference type="PANTHER" id="PTHR36512">
    <property type="entry name" value="D-AMINOPEPTIDASE"/>
    <property type="match status" value="1"/>
</dbReference>
<dbReference type="SUPFAM" id="SSF56266">
    <property type="entry name" value="DmpA/ArgJ-like"/>
    <property type="match status" value="1"/>
</dbReference>
<protein>
    <submittedName>
        <fullName evidence="2">L-aminopeptidase/D-esterase-like protein</fullName>
    </submittedName>
</protein>
<proteinExistence type="inferred from homology"/>
<accession>A0A7X0JTZ1</accession>
<keyword evidence="2" id="KW-0031">Aminopeptidase</keyword>
<keyword evidence="2" id="KW-0378">Hydrolase</keyword>
<dbReference type="InterPro" id="IPR005321">
    <property type="entry name" value="Peptidase_S58_DmpA"/>
</dbReference>
<keyword evidence="2" id="KW-0645">Protease</keyword>
<dbReference type="Gene3D" id="3.60.70.12">
    <property type="entry name" value="L-amino peptidase D-ALA esterase/amidase"/>
    <property type="match status" value="1"/>
</dbReference>
<comment type="caution">
    <text evidence="2">The sequence shown here is derived from an EMBL/GenBank/DDBJ whole genome shotgun (WGS) entry which is preliminary data.</text>
</comment>
<dbReference type="InParanoid" id="A0A7X0JTZ1"/>